<dbReference type="AlphaFoldDB" id="A0A485AJV1"/>
<organism evidence="1 2">
    <name type="scientific">Kluyvera cryocrescens</name>
    <name type="common">Kluyvera citrophila</name>
    <dbReference type="NCBI Taxonomy" id="580"/>
    <lineage>
        <taxon>Bacteria</taxon>
        <taxon>Pseudomonadati</taxon>
        <taxon>Pseudomonadota</taxon>
        <taxon>Gammaproteobacteria</taxon>
        <taxon>Enterobacterales</taxon>
        <taxon>Enterobacteriaceae</taxon>
        <taxon>Kluyvera</taxon>
    </lineage>
</organism>
<accession>A0A485AJV1</accession>
<keyword evidence="2" id="KW-1185">Reference proteome</keyword>
<evidence type="ECO:0000313" key="1">
    <source>
        <dbReference type="EMBL" id="VFS61877.1"/>
    </source>
</evidence>
<protein>
    <submittedName>
        <fullName evidence="1">Cellulose synthase operon protein C</fullName>
    </submittedName>
</protein>
<dbReference type="EMBL" id="CAADJD010000015">
    <property type="protein sequence ID" value="VFS61877.1"/>
    <property type="molecule type" value="Genomic_DNA"/>
</dbReference>
<gene>
    <name evidence="1" type="primary">bcsC_3</name>
    <name evidence="1" type="ORF">NCTC12993_02093</name>
</gene>
<dbReference type="Proteomes" id="UP000401081">
    <property type="component" value="Unassembled WGS sequence"/>
</dbReference>
<name>A0A485AJV1_KLUCR</name>
<proteinExistence type="predicted"/>
<sequence>MLNLARKKPADAEQVYAYGLYMSGNGQDQAALTHLAALPASQWTDNIRELDTRLRSDQVIAQANRLRDGGQETQAIALLKQAARIRAHSLDAG</sequence>
<reference evidence="1 2" key="1">
    <citation type="submission" date="2019-03" db="EMBL/GenBank/DDBJ databases">
        <authorList>
            <consortium name="Pathogen Informatics"/>
        </authorList>
    </citation>
    <scope>NUCLEOTIDE SEQUENCE [LARGE SCALE GENOMIC DNA]</scope>
    <source>
        <strain evidence="1 2">NCTC12993</strain>
    </source>
</reference>
<evidence type="ECO:0000313" key="2">
    <source>
        <dbReference type="Proteomes" id="UP000401081"/>
    </source>
</evidence>